<evidence type="ECO:0000256" key="6">
    <source>
        <dbReference type="RuleBase" id="RU003983"/>
    </source>
</evidence>
<gene>
    <name evidence="9" type="ORF">I4641_18355</name>
</gene>
<dbReference type="GO" id="GO:0051603">
    <property type="term" value="P:proteolysis involved in protein catabolic process"/>
    <property type="evidence" value="ECO:0007669"/>
    <property type="project" value="TreeGrafter"/>
</dbReference>
<protein>
    <submittedName>
        <fullName evidence="9">M48 family metalloprotease</fullName>
    </submittedName>
</protein>
<evidence type="ECO:0000256" key="1">
    <source>
        <dbReference type="ARBA" id="ARBA00022670"/>
    </source>
</evidence>
<dbReference type="Gene3D" id="3.30.2010.10">
    <property type="entry name" value="Metalloproteases ('zincins'), catalytic domain"/>
    <property type="match status" value="1"/>
</dbReference>
<dbReference type="GO" id="GO:0016020">
    <property type="term" value="C:membrane"/>
    <property type="evidence" value="ECO:0007669"/>
    <property type="project" value="TreeGrafter"/>
</dbReference>
<dbReference type="InterPro" id="IPR051156">
    <property type="entry name" value="Mito/Outer_Membr_Metalloprot"/>
</dbReference>
<dbReference type="EMBL" id="JADWDC010000059">
    <property type="protein sequence ID" value="MCC0178933.1"/>
    <property type="molecule type" value="Genomic_DNA"/>
</dbReference>
<evidence type="ECO:0000256" key="3">
    <source>
        <dbReference type="ARBA" id="ARBA00022801"/>
    </source>
</evidence>
<dbReference type="RefSeq" id="WP_229642035.1">
    <property type="nucleotide sequence ID" value="NZ_JADWDC010000059.1"/>
</dbReference>
<evidence type="ECO:0000313" key="10">
    <source>
        <dbReference type="Proteomes" id="UP000729733"/>
    </source>
</evidence>
<keyword evidence="2" id="KW-0479">Metal-binding</keyword>
<name>A0A964FKR7_9CYAN</name>
<reference evidence="9" key="1">
    <citation type="journal article" date="2021" name="Antonie Van Leeuwenhoek">
        <title>Draft genome and description of Waterburya agarophytonicola gen. nov. sp. nov. (Pleurocapsales, Cyanobacteria): a seaweed symbiont.</title>
        <authorList>
            <person name="Bonthond G."/>
            <person name="Shalygin S."/>
            <person name="Bayer T."/>
            <person name="Weinberger F."/>
        </authorList>
    </citation>
    <scope>NUCLEOTIDE SEQUENCE</scope>
    <source>
        <strain evidence="9">KI4</strain>
    </source>
</reference>
<keyword evidence="5 6" id="KW-0482">Metalloprotease</keyword>
<comment type="caution">
    <text evidence="9">The sequence shown here is derived from an EMBL/GenBank/DDBJ whole genome shotgun (WGS) entry which is preliminary data.</text>
</comment>
<keyword evidence="3 6" id="KW-0378">Hydrolase</keyword>
<keyword evidence="7" id="KW-0732">Signal</keyword>
<dbReference type="CDD" id="cd07333">
    <property type="entry name" value="M48C_bepA_like"/>
    <property type="match status" value="1"/>
</dbReference>
<sequence>MVTNWTKAIRWRITLLAGFVLTRSSLPVSASEIVAVDFLDIFQGAVEFIEVATISDEQEVEIGKQTNQQVLSQYRLYNNPQIQEYVKNLGQELLANSDSRDIPFTFQVVDSNEVNAFATPGGFVYVTTGLLKTAENRAQLASVMAHEIAHINERHGIDSLKQAVAARGMATVAGVETSVLAQTAYQLAVDLPQSRSFEYEADSSGLKILQQSGYPSQAFADFLAKLEGGGGTPQFLRTHPSSENRIEAISQDNTDSAIDNNKGQDTTEYRNNVLSLLSSST</sequence>
<dbReference type="GO" id="GO:0004222">
    <property type="term" value="F:metalloendopeptidase activity"/>
    <property type="evidence" value="ECO:0007669"/>
    <property type="project" value="InterPro"/>
</dbReference>
<comment type="cofactor">
    <cofactor evidence="6">
        <name>Zn(2+)</name>
        <dbReference type="ChEBI" id="CHEBI:29105"/>
    </cofactor>
    <text evidence="6">Binds 1 zinc ion per subunit.</text>
</comment>
<feature type="chain" id="PRO_5037651577" evidence="7">
    <location>
        <begin position="31"/>
        <end position="281"/>
    </location>
</feature>
<accession>A0A964FKR7</accession>
<dbReference type="InterPro" id="IPR001915">
    <property type="entry name" value="Peptidase_M48"/>
</dbReference>
<proteinExistence type="inferred from homology"/>
<keyword evidence="1 6" id="KW-0645">Protease</keyword>
<evidence type="ECO:0000256" key="4">
    <source>
        <dbReference type="ARBA" id="ARBA00022833"/>
    </source>
</evidence>
<organism evidence="9 10">
    <name type="scientific">Waterburya agarophytonicola KI4</name>
    <dbReference type="NCBI Taxonomy" id="2874699"/>
    <lineage>
        <taxon>Bacteria</taxon>
        <taxon>Bacillati</taxon>
        <taxon>Cyanobacteriota</taxon>
        <taxon>Cyanophyceae</taxon>
        <taxon>Pleurocapsales</taxon>
        <taxon>Hyellaceae</taxon>
        <taxon>Waterburya</taxon>
        <taxon>Waterburya agarophytonicola</taxon>
    </lineage>
</organism>
<evidence type="ECO:0000256" key="7">
    <source>
        <dbReference type="SAM" id="SignalP"/>
    </source>
</evidence>
<dbReference type="Proteomes" id="UP000729733">
    <property type="component" value="Unassembled WGS sequence"/>
</dbReference>
<keyword evidence="4 6" id="KW-0862">Zinc</keyword>
<evidence type="ECO:0000256" key="5">
    <source>
        <dbReference type="ARBA" id="ARBA00023049"/>
    </source>
</evidence>
<keyword evidence="10" id="KW-1185">Reference proteome</keyword>
<dbReference type="AlphaFoldDB" id="A0A964FKR7"/>
<feature type="signal peptide" evidence="7">
    <location>
        <begin position="1"/>
        <end position="30"/>
    </location>
</feature>
<dbReference type="PANTHER" id="PTHR22726:SF1">
    <property type="entry name" value="METALLOENDOPEPTIDASE OMA1, MITOCHONDRIAL"/>
    <property type="match status" value="1"/>
</dbReference>
<evidence type="ECO:0000259" key="8">
    <source>
        <dbReference type="Pfam" id="PF01435"/>
    </source>
</evidence>
<evidence type="ECO:0000313" key="9">
    <source>
        <dbReference type="EMBL" id="MCC0178933.1"/>
    </source>
</evidence>
<dbReference type="GO" id="GO:0046872">
    <property type="term" value="F:metal ion binding"/>
    <property type="evidence" value="ECO:0007669"/>
    <property type="project" value="UniProtKB-KW"/>
</dbReference>
<evidence type="ECO:0000256" key="2">
    <source>
        <dbReference type="ARBA" id="ARBA00022723"/>
    </source>
</evidence>
<dbReference type="PANTHER" id="PTHR22726">
    <property type="entry name" value="METALLOENDOPEPTIDASE OMA1"/>
    <property type="match status" value="1"/>
</dbReference>
<dbReference type="Pfam" id="PF01435">
    <property type="entry name" value="Peptidase_M48"/>
    <property type="match status" value="1"/>
</dbReference>
<comment type="similarity">
    <text evidence="6">Belongs to the peptidase M48 family.</text>
</comment>
<feature type="domain" description="Peptidase M48" evidence="8">
    <location>
        <begin position="81"/>
        <end position="251"/>
    </location>
</feature>